<reference evidence="1" key="1">
    <citation type="submission" date="2022-08" db="EMBL/GenBank/DDBJ databases">
        <title>Genome Sequence of Pycnoporus sanguineus.</title>
        <authorList>
            <person name="Buettner E."/>
        </authorList>
    </citation>
    <scope>NUCLEOTIDE SEQUENCE</scope>
    <source>
        <strain evidence="1">CG-C14</strain>
    </source>
</reference>
<gene>
    <name evidence="1" type="ORF">NUW54_g13326</name>
</gene>
<proteinExistence type="predicted"/>
<sequence length="332" mass="37467">MYFRLCRPILDKDERVFAVLAGRPRDQSWDNVNGELQKLFDITRDAYQLTSQQISHRRGAFPAVTCGISYGGGQQRVANLVQSRHNQAVLDALVKQAAVRRVANFGSSAFQLFAPRLYDYYEDSMNTLYSHDPLLRPNFPNNVFAAATFNLGPRTISYTHLDHLNLPWGWCAITAIGRFDPVCGGHMVLHDLRMVIEFPPGSTILIPSAILRHSNTNISADELRYSFTQYSAGGLFRWIEHGFKPAKYTPATATSTSANPCPLRWLFAYRRPLSSTSFMSAASESSPAEQLHGTESAQQPEDAKVIHQRMLRRARNQRYQQKLKVSVQSLTL</sequence>
<accession>A0ACC1MM33</accession>
<evidence type="ECO:0000313" key="1">
    <source>
        <dbReference type="EMBL" id="KAJ2968067.1"/>
    </source>
</evidence>
<organism evidence="1 2">
    <name type="scientific">Trametes sanguinea</name>
    <dbReference type="NCBI Taxonomy" id="158606"/>
    <lineage>
        <taxon>Eukaryota</taxon>
        <taxon>Fungi</taxon>
        <taxon>Dikarya</taxon>
        <taxon>Basidiomycota</taxon>
        <taxon>Agaricomycotina</taxon>
        <taxon>Agaricomycetes</taxon>
        <taxon>Polyporales</taxon>
        <taxon>Polyporaceae</taxon>
        <taxon>Trametes</taxon>
    </lineage>
</organism>
<protein>
    <submittedName>
        <fullName evidence="1">Uncharacterized protein</fullName>
    </submittedName>
</protein>
<keyword evidence="2" id="KW-1185">Reference proteome</keyword>
<comment type="caution">
    <text evidence="1">The sequence shown here is derived from an EMBL/GenBank/DDBJ whole genome shotgun (WGS) entry which is preliminary data.</text>
</comment>
<dbReference type="EMBL" id="JANSHE010006133">
    <property type="protein sequence ID" value="KAJ2968067.1"/>
    <property type="molecule type" value="Genomic_DNA"/>
</dbReference>
<dbReference type="Proteomes" id="UP001144978">
    <property type="component" value="Unassembled WGS sequence"/>
</dbReference>
<name>A0ACC1MM33_9APHY</name>
<evidence type="ECO:0000313" key="2">
    <source>
        <dbReference type="Proteomes" id="UP001144978"/>
    </source>
</evidence>